<dbReference type="GO" id="GO:0000166">
    <property type="term" value="F:nucleotide binding"/>
    <property type="evidence" value="ECO:0007669"/>
    <property type="project" value="InterPro"/>
</dbReference>
<accession>A0A8T0GK91</accession>
<reference evidence="2" key="1">
    <citation type="submission" date="2020-06" db="EMBL/GenBank/DDBJ databases">
        <title>WGS assembly of Ceratodon purpureus strain R40.</title>
        <authorList>
            <person name="Carey S.B."/>
            <person name="Jenkins J."/>
            <person name="Shu S."/>
            <person name="Lovell J.T."/>
            <person name="Sreedasyam A."/>
            <person name="Maumus F."/>
            <person name="Tiley G.P."/>
            <person name="Fernandez-Pozo N."/>
            <person name="Barry K."/>
            <person name="Chen C."/>
            <person name="Wang M."/>
            <person name="Lipzen A."/>
            <person name="Daum C."/>
            <person name="Saski C.A."/>
            <person name="Payton A.C."/>
            <person name="Mcbreen J.C."/>
            <person name="Conrad R.E."/>
            <person name="Kollar L.M."/>
            <person name="Olsson S."/>
            <person name="Huttunen S."/>
            <person name="Landis J.B."/>
            <person name="Wickett N.J."/>
            <person name="Johnson M.G."/>
            <person name="Rensing S.A."/>
            <person name="Grimwood J."/>
            <person name="Schmutz J."/>
            <person name="Mcdaniel S.F."/>
        </authorList>
    </citation>
    <scope>NUCLEOTIDE SEQUENCE</scope>
    <source>
        <strain evidence="2">R40</strain>
    </source>
</reference>
<evidence type="ECO:0000313" key="2">
    <source>
        <dbReference type="EMBL" id="KAG0559956.1"/>
    </source>
</evidence>
<dbReference type="SUPFAM" id="SSF51735">
    <property type="entry name" value="NAD(P)-binding Rossmann-fold domains"/>
    <property type="match status" value="1"/>
</dbReference>
<dbReference type="Pfam" id="PF01408">
    <property type="entry name" value="GFO_IDH_MocA"/>
    <property type="match status" value="1"/>
</dbReference>
<organism evidence="2 3">
    <name type="scientific">Ceratodon purpureus</name>
    <name type="common">Fire moss</name>
    <name type="synonym">Dicranum purpureum</name>
    <dbReference type="NCBI Taxonomy" id="3225"/>
    <lineage>
        <taxon>Eukaryota</taxon>
        <taxon>Viridiplantae</taxon>
        <taxon>Streptophyta</taxon>
        <taxon>Embryophyta</taxon>
        <taxon>Bryophyta</taxon>
        <taxon>Bryophytina</taxon>
        <taxon>Bryopsida</taxon>
        <taxon>Dicranidae</taxon>
        <taxon>Pseudoditrichales</taxon>
        <taxon>Ditrichaceae</taxon>
        <taxon>Ceratodon</taxon>
    </lineage>
</organism>
<dbReference type="EMBL" id="CM026431">
    <property type="protein sequence ID" value="KAG0559956.1"/>
    <property type="molecule type" value="Genomic_DNA"/>
</dbReference>
<dbReference type="Gene3D" id="3.30.360.10">
    <property type="entry name" value="Dihydrodipicolinate Reductase, domain 2"/>
    <property type="match status" value="1"/>
</dbReference>
<keyword evidence="3" id="KW-1185">Reference proteome</keyword>
<evidence type="ECO:0000313" key="3">
    <source>
        <dbReference type="Proteomes" id="UP000822688"/>
    </source>
</evidence>
<comment type="caution">
    <text evidence="2">The sequence shown here is derived from an EMBL/GenBank/DDBJ whole genome shotgun (WGS) entry which is preliminary data.</text>
</comment>
<dbReference type="InterPro" id="IPR000683">
    <property type="entry name" value="Gfo/Idh/MocA-like_OxRdtase_N"/>
</dbReference>
<dbReference type="PANTHER" id="PTHR43708:SF4">
    <property type="entry name" value="OXIDOREDUCTASE YCEM-RELATED"/>
    <property type="match status" value="1"/>
</dbReference>
<dbReference type="InterPro" id="IPR051317">
    <property type="entry name" value="Gfo/Idh/MocA_oxidoreduct"/>
</dbReference>
<dbReference type="InterPro" id="IPR036291">
    <property type="entry name" value="NAD(P)-bd_dom_sf"/>
</dbReference>
<dbReference type="Gene3D" id="3.40.50.720">
    <property type="entry name" value="NAD(P)-binding Rossmann-like Domain"/>
    <property type="match status" value="1"/>
</dbReference>
<protein>
    <recommendedName>
        <fullName evidence="1">Gfo/Idh/MocA-like oxidoreductase N-terminal domain-containing protein</fullName>
    </recommendedName>
</protein>
<proteinExistence type="predicted"/>
<gene>
    <name evidence="2" type="ORF">KC19_10G141900</name>
</gene>
<dbReference type="AlphaFoldDB" id="A0A8T0GK91"/>
<name>A0A8T0GK91_CERPU</name>
<feature type="domain" description="Gfo/Idh/MocA-like oxidoreductase N-terminal" evidence="1">
    <location>
        <begin position="7"/>
        <end position="129"/>
    </location>
</feature>
<dbReference type="Proteomes" id="UP000822688">
    <property type="component" value="Chromosome 10"/>
</dbReference>
<dbReference type="PANTHER" id="PTHR43708">
    <property type="entry name" value="CONSERVED EXPRESSED OXIDOREDUCTASE (EUROFUNG)"/>
    <property type="match status" value="1"/>
</dbReference>
<evidence type="ECO:0000259" key="1">
    <source>
        <dbReference type="Pfam" id="PF01408"/>
    </source>
</evidence>
<sequence length="385" mass="42665">MASHPPLRIGVIGCGGIAQMMHLPLLRKRPDCFHLVALSDISPTLMHDIGALYNVSPPNQFLDYHELVKHEDLDAVLILNGGSHAPQVLAAIEAGKHVLVEKPLCYTLREADEIAAAAQRMGVIVMVAYMKRYDPGYRTAQTLLAGMEDVRYVQINTLHPAEDGYLSHHNILRSNNIPANLVAMQVEANERLLDEAIGPSVSESLRKVYSTVLIGSMVHDINALRGLLGEPDRVLSTEIWPAGDCKPSITTMLAYGDRTRVVFTWTFLEHLRDYFEEIAVMSPANRLRIQFPSPYLCHFPTPVVFQSMEAGAMTEKRITASYNEAFGEEQLAFYDCVTQGRDPLTSVADARRDIAVLQQIFACFRPSGLSGETARGKSVVVNPHM</sequence>